<feature type="chain" id="PRO_5039230272" evidence="1">
    <location>
        <begin position="28"/>
        <end position="433"/>
    </location>
</feature>
<dbReference type="InterPro" id="IPR006059">
    <property type="entry name" value="SBP"/>
</dbReference>
<dbReference type="Pfam" id="PF01547">
    <property type="entry name" value="SBP_bac_1"/>
    <property type="match status" value="1"/>
</dbReference>
<proteinExistence type="predicted"/>
<keyword evidence="1" id="KW-0732">Signal</keyword>
<evidence type="ECO:0000256" key="1">
    <source>
        <dbReference type="SAM" id="SignalP"/>
    </source>
</evidence>
<sequence>MSNGARMRSLVTGRVAAIAGISALALTACGTGGGTGGSGGEDGDVVLEFAQWWEPELPDGEFRALIDQFEEENPGITVELLSGPYASTKEQVLAGAAAGTMSDVVGLDGAWVNDFAKQGAIADLSALMDEDGFDDSQLVSQVAVDGSTYMIPVVNFVYPMFTNDDLLSQAGVTAPPSTRTEFADAAQQITALGDNTYGWVLPLSLEAPNGVQNDVMSWVWASGGSMLDDGQPALTDNPDVESGVQFVADLWEDGVVAPGSFTMKEQDKVEEFTNGRVGMMIDSLAHVTTIQEANPDLQFSISAIPAEDGYTGERGIPYASWGIGVAENSEHKAEAMKLVEFLLSTETNTQLSSIANAFPGNTESVPDFVEDNELFATAFEIYQDGYPANEFTGLPVAEELMRQFGEQLQKTLNGDQSVDDLLTNAQQEWESEF</sequence>
<keyword evidence="3" id="KW-1185">Reference proteome</keyword>
<protein>
    <submittedName>
        <fullName evidence="2">Sugar ABC transporter substrate-binding protein</fullName>
    </submittedName>
</protein>
<feature type="signal peptide" evidence="1">
    <location>
        <begin position="1"/>
        <end position="27"/>
    </location>
</feature>
<reference evidence="2 3" key="1">
    <citation type="submission" date="2018-10" db="EMBL/GenBank/DDBJ databases">
        <title>Isolation, diversity and antifungal activity of actinobacteria from wheat.</title>
        <authorList>
            <person name="Han C."/>
        </authorList>
    </citation>
    <scope>NUCLEOTIDE SEQUENCE [LARGE SCALE GENOMIC DNA]</scope>
    <source>
        <strain evidence="2 3">NEAU-YY56</strain>
    </source>
</reference>
<dbReference type="OrthoDB" id="9811951at2"/>
<dbReference type="InterPro" id="IPR050490">
    <property type="entry name" value="Bact_solute-bd_prot1"/>
</dbReference>
<evidence type="ECO:0000313" key="3">
    <source>
        <dbReference type="Proteomes" id="UP000269289"/>
    </source>
</evidence>
<dbReference type="PANTHER" id="PTHR43649:SF12">
    <property type="entry name" value="DIACETYLCHITOBIOSE BINDING PROTEIN DASA"/>
    <property type="match status" value="1"/>
</dbReference>
<comment type="caution">
    <text evidence="2">The sequence shown here is derived from an EMBL/GenBank/DDBJ whole genome shotgun (WGS) entry which is preliminary data.</text>
</comment>
<gene>
    <name evidence="2" type="ORF">EBM89_09795</name>
</gene>
<organism evidence="2 3">
    <name type="scientific">Cellulomonas triticagri</name>
    <dbReference type="NCBI Taxonomy" id="2483352"/>
    <lineage>
        <taxon>Bacteria</taxon>
        <taxon>Bacillati</taxon>
        <taxon>Actinomycetota</taxon>
        <taxon>Actinomycetes</taxon>
        <taxon>Micrococcales</taxon>
        <taxon>Cellulomonadaceae</taxon>
        <taxon>Cellulomonas</taxon>
    </lineage>
</organism>
<dbReference type="Proteomes" id="UP000269289">
    <property type="component" value="Unassembled WGS sequence"/>
</dbReference>
<dbReference type="AlphaFoldDB" id="A0A3M2JD79"/>
<dbReference type="PROSITE" id="PS51257">
    <property type="entry name" value="PROKAR_LIPOPROTEIN"/>
    <property type="match status" value="1"/>
</dbReference>
<dbReference type="RefSeq" id="WP_122149252.1">
    <property type="nucleotide sequence ID" value="NZ_RFFI01000046.1"/>
</dbReference>
<dbReference type="PANTHER" id="PTHR43649">
    <property type="entry name" value="ARABINOSE-BINDING PROTEIN-RELATED"/>
    <property type="match status" value="1"/>
</dbReference>
<name>A0A3M2JD79_9CELL</name>
<dbReference type="Gene3D" id="3.40.190.10">
    <property type="entry name" value="Periplasmic binding protein-like II"/>
    <property type="match status" value="1"/>
</dbReference>
<dbReference type="EMBL" id="RFFI01000046">
    <property type="protein sequence ID" value="RMI09543.1"/>
    <property type="molecule type" value="Genomic_DNA"/>
</dbReference>
<accession>A0A3M2JD79</accession>
<dbReference type="SUPFAM" id="SSF53850">
    <property type="entry name" value="Periplasmic binding protein-like II"/>
    <property type="match status" value="1"/>
</dbReference>
<evidence type="ECO:0000313" key="2">
    <source>
        <dbReference type="EMBL" id="RMI09543.1"/>
    </source>
</evidence>
<dbReference type="CDD" id="cd13585">
    <property type="entry name" value="PBP2_TMBP_like"/>
    <property type="match status" value="1"/>
</dbReference>